<reference evidence="2" key="1">
    <citation type="journal article" date="2019" name="Int. J. Syst. Evol. Microbiol.">
        <title>The Global Catalogue of Microorganisms (GCM) 10K type strain sequencing project: providing services to taxonomists for standard genome sequencing and annotation.</title>
        <authorList>
            <consortium name="The Broad Institute Genomics Platform"/>
            <consortium name="The Broad Institute Genome Sequencing Center for Infectious Disease"/>
            <person name="Wu L."/>
            <person name="Ma J."/>
        </authorList>
    </citation>
    <scope>NUCLEOTIDE SEQUENCE [LARGE SCALE GENOMIC DNA]</scope>
    <source>
        <strain evidence="2">CGMCC 1.6375</strain>
    </source>
</reference>
<name>A0ABQ2I242_9BACT</name>
<organism evidence="1 2">
    <name type="scientific">Dyadobacter beijingensis</name>
    <dbReference type="NCBI Taxonomy" id="365489"/>
    <lineage>
        <taxon>Bacteria</taxon>
        <taxon>Pseudomonadati</taxon>
        <taxon>Bacteroidota</taxon>
        <taxon>Cytophagia</taxon>
        <taxon>Cytophagales</taxon>
        <taxon>Spirosomataceae</taxon>
        <taxon>Dyadobacter</taxon>
    </lineage>
</organism>
<dbReference type="Proteomes" id="UP000632339">
    <property type="component" value="Unassembled WGS sequence"/>
</dbReference>
<dbReference type="EMBL" id="BMLI01000001">
    <property type="protein sequence ID" value="GGM96233.1"/>
    <property type="molecule type" value="Genomic_DNA"/>
</dbReference>
<accession>A0ABQ2I242</accession>
<sequence>MSRSPYPENFRPAPATGGYQQSFHGLEGFVLRPPIDDHIGAFGQYYRVGVVYKRPGELFAADDVGVHLFHLFEDTGSFFFQCAVEKCHFRDRIRDDTAAHVRLVIGVGNAPKKIPDQLRGKSLLATTITHW</sequence>
<evidence type="ECO:0000313" key="2">
    <source>
        <dbReference type="Proteomes" id="UP000632339"/>
    </source>
</evidence>
<proteinExistence type="predicted"/>
<evidence type="ECO:0000313" key="1">
    <source>
        <dbReference type="EMBL" id="GGM96233.1"/>
    </source>
</evidence>
<gene>
    <name evidence="1" type="ORF">GCM10010967_32250</name>
</gene>
<keyword evidence="2" id="KW-1185">Reference proteome</keyword>
<comment type="caution">
    <text evidence="1">The sequence shown here is derived from an EMBL/GenBank/DDBJ whole genome shotgun (WGS) entry which is preliminary data.</text>
</comment>
<protein>
    <submittedName>
        <fullName evidence="1">Uncharacterized protein</fullName>
    </submittedName>
</protein>